<dbReference type="InterPro" id="IPR000595">
    <property type="entry name" value="cNMP-bd_dom"/>
</dbReference>
<keyword evidence="3" id="KW-1185">Reference proteome</keyword>
<name>A0A315ZGS7_SEDFL</name>
<evidence type="ECO:0000313" key="3">
    <source>
        <dbReference type="Proteomes" id="UP000245535"/>
    </source>
</evidence>
<dbReference type="InterPro" id="IPR014710">
    <property type="entry name" value="RmlC-like_jellyroll"/>
</dbReference>
<dbReference type="OrthoDB" id="680421at2"/>
<comment type="caution">
    <text evidence="2">The sequence shown here is derived from an EMBL/GenBank/DDBJ whole genome shotgun (WGS) entry which is preliminary data.</text>
</comment>
<organism evidence="2 3">
    <name type="scientific">Sediminitomix flava</name>
    <dbReference type="NCBI Taxonomy" id="379075"/>
    <lineage>
        <taxon>Bacteria</taxon>
        <taxon>Pseudomonadati</taxon>
        <taxon>Bacteroidota</taxon>
        <taxon>Cytophagia</taxon>
        <taxon>Cytophagales</taxon>
        <taxon>Flammeovirgaceae</taxon>
        <taxon>Sediminitomix</taxon>
    </lineage>
</organism>
<dbReference type="PROSITE" id="PS50042">
    <property type="entry name" value="CNMP_BINDING_3"/>
    <property type="match status" value="1"/>
</dbReference>
<gene>
    <name evidence="2" type="ORF">BC781_101719</name>
</gene>
<evidence type="ECO:0000259" key="1">
    <source>
        <dbReference type="PROSITE" id="PS50042"/>
    </source>
</evidence>
<dbReference type="Pfam" id="PF00027">
    <property type="entry name" value="cNMP_binding"/>
    <property type="match status" value="1"/>
</dbReference>
<dbReference type="InterPro" id="IPR018490">
    <property type="entry name" value="cNMP-bd_dom_sf"/>
</dbReference>
<dbReference type="Proteomes" id="UP000245535">
    <property type="component" value="Unassembled WGS sequence"/>
</dbReference>
<accession>A0A315ZGS7</accession>
<protein>
    <submittedName>
        <fullName evidence="2">CRP-like cAMP-binding protein</fullName>
    </submittedName>
</protein>
<dbReference type="SMART" id="SM00100">
    <property type="entry name" value="cNMP"/>
    <property type="match status" value="1"/>
</dbReference>
<dbReference type="EMBL" id="QGDO01000001">
    <property type="protein sequence ID" value="PWJ44369.1"/>
    <property type="molecule type" value="Genomic_DNA"/>
</dbReference>
<dbReference type="CDD" id="cd00038">
    <property type="entry name" value="CAP_ED"/>
    <property type="match status" value="1"/>
</dbReference>
<dbReference type="Gene3D" id="2.60.120.10">
    <property type="entry name" value="Jelly Rolls"/>
    <property type="match status" value="1"/>
</dbReference>
<reference evidence="2 3" key="1">
    <citation type="submission" date="2018-03" db="EMBL/GenBank/DDBJ databases">
        <title>Genomic Encyclopedia of Archaeal and Bacterial Type Strains, Phase II (KMG-II): from individual species to whole genera.</title>
        <authorList>
            <person name="Goeker M."/>
        </authorList>
    </citation>
    <scope>NUCLEOTIDE SEQUENCE [LARGE SCALE GENOMIC DNA]</scope>
    <source>
        <strain evidence="2 3">DSM 28229</strain>
    </source>
</reference>
<sequence>MNDIKQTFKAFLQPVISTEKIIDELLTLLLEISEVKEYEKGTNLLKEGEYCKNAYIIHKGFIRRYTLQDGKDITLEFAHENEMITSIYSITTGKASLDYLEAVENSTVIQIGFQNIQELYHESIDSLYFGRLLRDRYYLSLEKRILSLQMHSAKERYDDLMTNQPEVIQRASLGQIATYLGITQETLSRVRKKSK</sequence>
<feature type="domain" description="Cyclic nucleotide-binding" evidence="1">
    <location>
        <begin position="17"/>
        <end position="119"/>
    </location>
</feature>
<dbReference type="RefSeq" id="WP_109615863.1">
    <property type="nucleotide sequence ID" value="NZ_QGDO01000001.1"/>
</dbReference>
<dbReference type="AlphaFoldDB" id="A0A315ZGS7"/>
<proteinExistence type="predicted"/>
<dbReference type="SUPFAM" id="SSF51206">
    <property type="entry name" value="cAMP-binding domain-like"/>
    <property type="match status" value="1"/>
</dbReference>
<evidence type="ECO:0000313" key="2">
    <source>
        <dbReference type="EMBL" id="PWJ44369.1"/>
    </source>
</evidence>